<dbReference type="EMBL" id="BJYU01000006">
    <property type="protein sequence ID" value="GEO13162.1"/>
    <property type="molecule type" value="Genomic_DNA"/>
</dbReference>
<evidence type="ECO:0000313" key="4">
    <source>
        <dbReference type="Proteomes" id="UP000321085"/>
    </source>
</evidence>
<feature type="domain" description="FAD dependent oxidoreductase" evidence="2">
    <location>
        <begin position="7"/>
        <end position="418"/>
    </location>
</feature>
<dbReference type="Gene3D" id="3.30.9.10">
    <property type="entry name" value="D-Amino Acid Oxidase, subunit A, domain 2"/>
    <property type="match status" value="2"/>
</dbReference>
<name>A0A512BMH6_9HYPH</name>
<dbReference type="PANTHER" id="PTHR13847">
    <property type="entry name" value="SARCOSINE DEHYDROGENASE-RELATED"/>
    <property type="match status" value="1"/>
</dbReference>
<dbReference type="Pfam" id="PF01266">
    <property type="entry name" value="DAO"/>
    <property type="match status" value="1"/>
</dbReference>
<dbReference type="Gene3D" id="3.50.50.60">
    <property type="entry name" value="FAD/NAD(P)-binding domain"/>
    <property type="match status" value="2"/>
</dbReference>
<dbReference type="SUPFAM" id="SSF51905">
    <property type="entry name" value="FAD/NAD(P)-binding domain"/>
    <property type="match status" value="1"/>
</dbReference>
<evidence type="ECO:0000256" key="1">
    <source>
        <dbReference type="ARBA" id="ARBA00023002"/>
    </source>
</evidence>
<dbReference type="InterPro" id="IPR006076">
    <property type="entry name" value="FAD-dep_OxRdtase"/>
</dbReference>
<reference evidence="3 4" key="1">
    <citation type="submission" date="2019-07" db="EMBL/GenBank/DDBJ databases">
        <title>Whole genome shotgun sequence of Microvirga aerophila NBRC 106136.</title>
        <authorList>
            <person name="Hosoyama A."/>
            <person name="Uohara A."/>
            <person name="Ohji S."/>
            <person name="Ichikawa N."/>
        </authorList>
    </citation>
    <scope>NUCLEOTIDE SEQUENCE [LARGE SCALE GENOMIC DNA]</scope>
    <source>
        <strain evidence="3 4">NBRC 106136</strain>
    </source>
</reference>
<dbReference type="GO" id="GO:0016491">
    <property type="term" value="F:oxidoreductase activity"/>
    <property type="evidence" value="ECO:0007669"/>
    <property type="project" value="UniProtKB-KW"/>
</dbReference>
<accession>A0A512BMH6</accession>
<evidence type="ECO:0000313" key="3">
    <source>
        <dbReference type="EMBL" id="GEO13162.1"/>
    </source>
</evidence>
<keyword evidence="1" id="KW-0560">Oxidoreductase</keyword>
<organism evidence="3 4">
    <name type="scientific">Microvirga aerophila</name>
    <dbReference type="NCBI Taxonomy" id="670291"/>
    <lineage>
        <taxon>Bacteria</taxon>
        <taxon>Pseudomonadati</taxon>
        <taxon>Pseudomonadota</taxon>
        <taxon>Alphaproteobacteria</taxon>
        <taxon>Hyphomicrobiales</taxon>
        <taxon>Methylobacteriaceae</taxon>
        <taxon>Microvirga</taxon>
    </lineage>
</organism>
<sequence length="455" mass="49232">MSPSSSKVVICGAGIAGVAAAYYLAVDYGLDNVVLVDEGNPLSLTSDKSTEAYRNWWPGPDTAMTAFMNRSIDLIEGIARATDNRINLNRRGYVFATADAGKIPFLETMARSAEERGGGAARFHDTPQSPYTPSPERGFEGALDGADIITDVSLIRRHYPFLAPETIAVAHARRAGWLSAQQLGMVMLEAVRAHGVQIVKGRVVGIDTAGGRARAVHVEQQGERQTLAATHVVLAAGPMQAEMARMIGVDLPIRAERHFKVSFADTLGGMPRNAPMLIWLDEQRLPWSDEERAALAEDEEAHWLLGQFPEGVHGRPDGASATLILFNHHGDAVDPIFPLPEPEYYAEIALRGMSTMVPALRAYNGKVPRPYIDGGYYMRTRENRPLIGPVPVEGAYISCAFSGFGVMGSCASGELIARHITGAELPDYAPAFLLSRYQDAAYGALLDQWGDGGQL</sequence>
<dbReference type="GO" id="GO:0005737">
    <property type="term" value="C:cytoplasm"/>
    <property type="evidence" value="ECO:0007669"/>
    <property type="project" value="TreeGrafter"/>
</dbReference>
<evidence type="ECO:0000259" key="2">
    <source>
        <dbReference type="Pfam" id="PF01266"/>
    </source>
</evidence>
<proteinExistence type="predicted"/>
<dbReference type="OrthoDB" id="9772081at2"/>
<dbReference type="InterPro" id="IPR036188">
    <property type="entry name" value="FAD/NAD-bd_sf"/>
</dbReference>
<dbReference type="RefSeq" id="WP_114185236.1">
    <property type="nucleotide sequence ID" value="NZ_BJYU01000006.1"/>
</dbReference>
<keyword evidence="4" id="KW-1185">Reference proteome</keyword>
<dbReference type="PANTHER" id="PTHR13847:SF287">
    <property type="entry name" value="FAD-DEPENDENT OXIDOREDUCTASE DOMAIN-CONTAINING PROTEIN 1"/>
    <property type="match status" value="1"/>
</dbReference>
<dbReference type="Proteomes" id="UP000321085">
    <property type="component" value="Unassembled WGS sequence"/>
</dbReference>
<comment type="caution">
    <text evidence="3">The sequence shown here is derived from an EMBL/GenBank/DDBJ whole genome shotgun (WGS) entry which is preliminary data.</text>
</comment>
<protein>
    <submittedName>
        <fullName evidence="3">FAD-dependent oxidoreductase</fullName>
    </submittedName>
</protein>
<gene>
    <name evidence="3" type="ORF">MAE02_08580</name>
</gene>
<dbReference type="AlphaFoldDB" id="A0A512BMH6"/>